<sequence>MRGETGHCDSILMPPAARRETGHCDFQGHCDLLLRLLSRRGEPGFCDLVLAYFVRRKETGLLRKELQGNASVIRVNSKGQLVSSLFLD</sequence>
<accession>A0AA35KMW5</accession>
<proteinExistence type="predicted"/>
<keyword evidence="2" id="KW-1185">Reference proteome</keyword>
<gene>
    <name evidence="1" type="ORF">PODLI_1B040650</name>
</gene>
<organism evidence="1 2">
    <name type="scientific">Podarcis lilfordi</name>
    <name type="common">Lilford's wall lizard</name>
    <dbReference type="NCBI Taxonomy" id="74358"/>
    <lineage>
        <taxon>Eukaryota</taxon>
        <taxon>Metazoa</taxon>
        <taxon>Chordata</taxon>
        <taxon>Craniata</taxon>
        <taxon>Vertebrata</taxon>
        <taxon>Euteleostomi</taxon>
        <taxon>Lepidosauria</taxon>
        <taxon>Squamata</taxon>
        <taxon>Bifurcata</taxon>
        <taxon>Unidentata</taxon>
        <taxon>Episquamata</taxon>
        <taxon>Laterata</taxon>
        <taxon>Lacertibaenia</taxon>
        <taxon>Lacertidae</taxon>
        <taxon>Podarcis</taxon>
    </lineage>
</organism>
<reference evidence="1" key="1">
    <citation type="submission" date="2022-12" db="EMBL/GenBank/DDBJ databases">
        <authorList>
            <person name="Alioto T."/>
            <person name="Alioto T."/>
            <person name="Gomez Garrido J."/>
        </authorList>
    </citation>
    <scope>NUCLEOTIDE SEQUENCE</scope>
</reference>
<evidence type="ECO:0000313" key="1">
    <source>
        <dbReference type="EMBL" id="CAI5780194.1"/>
    </source>
</evidence>
<dbReference type="AlphaFoldDB" id="A0AA35KMW5"/>
<evidence type="ECO:0000313" key="2">
    <source>
        <dbReference type="Proteomes" id="UP001178461"/>
    </source>
</evidence>
<dbReference type="EMBL" id="OX395132">
    <property type="protein sequence ID" value="CAI5780194.1"/>
    <property type="molecule type" value="Genomic_DNA"/>
</dbReference>
<dbReference type="Proteomes" id="UP001178461">
    <property type="component" value="Chromosome 7"/>
</dbReference>
<protein>
    <submittedName>
        <fullName evidence="1">Uncharacterized protein</fullName>
    </submittedName>
</protein>
<name>A0AA35KMW5_9SAUR</name>